<evidence type="ECO:0000313" key="4">
    <source>
        <dbReference type="Proteomes" id="UP000661077"/>
    </source>
</evidence>
<dbReference type="SUPFAM" id="SSF54523">
    <property type="entry name" value="Pili subunits"/>
    <property type="match status" value="1"/>
</dbReference>
<feature type="transmembrane region" description="Helical" evidence="2">
    <location>
        <begin position="21"/>
        <end position="48"/>
    </location>
</feature>
<protein>
    <submittedName>
        <fullName evidence="3">PilW family protein</fullName>
    </submittedName>
</protein>
<evidence type="ECO:0000256" key="2">
    <source>
        <dbReference type="SAM" id="Phobius"/>
    </source>
</evidence>
<keyword evidence="2" id="KW-1133">Transmembrane helix</keyword>
<accession>A0ABS1WW06</accession>
<name>A0ABS1WW06_9GAMM</name>
<keyword evidence="2" id="KW-0472">Membrane</keyword>
<dbReference type="NCBIfam" id="TIGR02532">
    <property type="entry name" value="IV_pilin_GFxxxE"/>
    <property type="match status" value="1"/>
</dbReference>
<organism evidence="3 4">
    <name type="scientific">Steroidobacter gossypii</name>
    <dbReference type="NCBI Taxonomy" id="2805490"/>
    <lineage>
        <taxon>Bacteria</taxon>
        <taxon>Pseudomonadati</taxon>
        <taxon>Pseudomonadota</taxon>
        <taxon>Gammaproteobacteria</taxon>
        <taxon>Steroidobacterales</taxon>
        <taxon>Steroidobacteraceae</taxon>
        <taxon>Steroidobacter</taxon>
    </lineage>
</organism>
<dbReference type="Proteomes" id="UP000661077">
    <property type="component" value="Unassembled WGS sequence"/>
</dbReference>
<dbReference type="RefSeq" id="WP_203167221.1">
    <property type="nucleotide sequence ID" value="NZ_JAEVLS010000002.1"/>
</dbReference>
<evidence type="ECO:0000256" key="1">
    <source>
        <dbReference type="SAM" id="MobiDB-lite"/>
    </source>
</evidence>
<dbReference type="PROSITE" id="PS00409">
    <property type="entry name" value="PROKAR_NTER_METHYL"/>
    <property type="match status" value="1"/>
</dbReference>
<feature type="region of interest" description="Disordered" evidence="1">
    <location>
        <begin position="299"/>
        <end position="323"/>
    </location>
</feature>
<dbReference type="EMBL" id="JAEVLS010000002">
    <property type="protein sequence ID" value="MBM0105162.1"/>
    <property type="molecule type" value="Genomic_DNA"/>
</dbReference>
<gene>
    <name evidence="3" type="ORF">JM946_10390</name>
</gene>
<sequence length="345" mass="37527">MSKLSNLPMVRSRRSPSRARLRGVSLIELMVALVISLVLIAGAIQVYLYSRENYEANEGFARLQDTARFALSVIEPDIRMANSWGLVKGAGFVEMRNLNTECGLALAVDDPDNTKDVMASLDGSNNQYNFGCAARGNGAVASSDVLIVQRASVAPSTVSDDRLLVCSTRTFARLVDNSTDATMCPLPDIGQVNDLVANVYYINRDAEQREGLPTLRRWGLVNNGTAPMTDMDEVEIVPGVEDMQIQFGIDPSGTSGVASGYVNPGAVPDGAQVVSVRVWLLIRADTRDLSYTNNETYEYGDRDAENGTTSDLNDPGAGGRAYRPEDNFRRLLVTRTIQVRNSMGT</sequence>
<proteinExistence type="predicted"/>
<dbReference type="InterPro" id="IPR032092">
    <property type="entry name" value="PilW"/>
</dbReference>
<dbReference type="Pfam" id="PF07963">
    <property type="entry name" value="N_methyl"/>
    <property type="match status" value="1"/>
</dbReference>
<comment type="caution">
    <text evidence="3">The sequence shown here is derived from an EMBL/GenBank/DDBJ whole genome shotgun (WGS) entry which is preliminary data.</text>
</comment>
<keyword evidence="4" id="KW-1185">Reference proteome</keyword>
<evidence type="ECO:0000313" key="3">
    <source>
        <dbReference type="EMBL" id="MBM0105162.1"/>
    </source>
</evidence>
<dbReference type="Pfam" id="PF16074">
    <property type="entry name" value="PilW"/>
    <property type="match status" value="1"/>
</dbReference>
<dbReference type="InterPro" id="IPR045584">
    <property type="entry name" value="Pilin-like"/>
</dbReference>
<keyword evidence="2" id="KW-0812">Transmembrane</keyword>
<reference evidence="3 4" key="1">
    <citation type="journal article" date="2021" name="Int. J. Syst. Evol. Microbiol.">
        <title>Steroidobacter gossypii sp. nov., isolated from soil of cotton cropping field.</title>
        <authorList>
            <person name="Huang R."/>
            <person name="Yang S."/>
            <person name="Zhen C."/>
            <person name="Liu W."/>
        </authorList>
    </citation>
    <scope>NUCLEOTIDE SEQUENCE [LARGE SCALE GENOMIC DNA]</scope>
    <source>
        <strain evidence="3 4">S1-65</strain>
    </source>
</reference>
<dbReference type="InterPro" id="IPR012902">
    <property type="entry name" value="N_methyl_site"/>
</dbReference>